<dbReference type="InterPro" id="IPR051089">
    <property type="entry name" value="prtT"/>
</dbReference>
<evidence type="ECO:0000256" key="1">
    <source>
        <dbReference type="ARBA" id="ARBA00004123"/>
    </source>
</evidence>
<dbReference type="GO" id="GO:0000976">
    <property type="term" value="F:transcription cis-regulatory region binding"/>
    <property type="evidence" value="ECO:0007669"/>
    <property type="project" value="TreeGrafter"/>
</dbReference>
<feature type="region of interest" description="Disordered" evidence="6">
    <location>
        <begin position="215"/>
        <end position="234"/>
    </location>
</feature>
<feature type="region of interest" description="Disordered" evidence="6">
    <location>
        <begin position="271"/>
        <end position="364"/>
    </location>
</feature>
<feature type="compositionally biased region" description="Low complexity" evidence="6">
    <location>
        <begin position="146"/>
        <end position="155"/>
    </location>
</feature>
<accession>A0AAD9CUJ1</accession>
<comment type="subcellular location">
    <subcellularLocation>
        <location evidence="1">Nucleus</location>
    </subcellularLocation>
</comment>
<evidence type="ECO:0000313" key="9">
    <source>
        <dbReference type="Proteomes" id="UP001182556"/>
    </source>
</evidence>
<dbReference type="Proteomes" id="UP001182556">
    <property type="component" value="Unassembled WGS sequence"/>
</dbReference>
<keyword evidence="2" id="KW-0805">Transcription regulation</keyword>
<sequence>MNPNPAKRARRSSSPSSPGPTLPRPGSAQPGGIISSSSANPAVSPSQPYLPPPHALALGPPPAAHSRSRSAFAFPPSSSGSNPDAPGPSHWSSAWPHQSSSAAQGPSEPKGLGIAGLTSNEPRSEVGSRGERKMAEERSPSPPESPSMEVESVRSTEGGVVFTRDTSSRAPRSMMACTRCRRQKMKCDGPGVQPCRGCRQSGSQCIFEARTRPKSLSVLPGRGPPFLPARPVTPSLAGPMGSGAPGFYPAGAQPAPPTLSRGSVAEPYALRPVREPMPPPQPTSLSVLTSPYPLAPPGSASARSPPVVSTRQPYPPPSRGGHARHESLGQSVIYHPQPPPPTSSGLMQPYPTPRPRSPARDTEGRLRSVESAVRTLSKIPSTLQQLQFSLNSLASTVDGISATVAPAAIAEVPETVWEDYRSRAWPLTPWLVGLRESSSLPGLVVDYLGRRSTVAKVENGRMIVEACAKAVKREIGRLMVQGGEWNRENIRALGVFAAWTNDTPLAALAISHARVGGLDQIWTPRKSNDDWREWIYLSIMDRLNHLVDLNTPLSTEPLVAGWRDHLSSGGHPDVAVRDRDHRLLAWLEYAETLSEAHAEQQRLKRELAEEENLDTADRRAAERVVEIWMRYSSRWEAWSSAWSARSDPILGLYLHYAILFSSSPLALGRDGVWEVLAREPEGRAVLERARDAAFAIVSGVSAPEVGRTIVYSYTLFRPILAPALILLVNLEAVASASSSLISASHVQDALTSTMEMISQARPVDWDGEGTMIGQIVERGKGRVGGEAGRDLWRKFLG</sequence>
<keyword evidence="4" id="KW-0804">Transcription</keyword>
<keyword evidence="9" id="KW-1185">Reference proteome</keyword>
<dbReference type="Gene3D" id="4.10.240.10">
    <property type="entry name" value="Zn(2)-C6 fungal-type DNA-binding domain"/>
    <property type="match status" value="1"/>
</dbReference>
<dbReference type="EMBL" id="JAODAN010000009">
    <property type="protein sequence ID" value="KAK1922231.1"/>
    <property type="molecule type" value="Genomic_DNA"/>
</dbReference>
<evidence type="ECO:0000256" key="5">
    <source>
        <dbReference type="ARBA" id="ARBA00023242"/>
    </source>
</evidence>
<protein>
    <recommendedName>
        <fullName evidence="7">Zn(2)-C6 fungal-type domain-containing protein</fullName>
    </recommendedName>
</protein>
<keyword evidence="5" id="KW-0539">Nucleus</keyword>
<feature type="region of interest" description="Disordered" evidence="6">
    <location>
        <begin position="1"/>
        <end position="175"/>
    </location>
</feature>
<dbReference type="PROSITE" id="PS00463">
    <property type="entry name" value="ZN2_CY6_FUNGAL_1"/>
    <property type="match status" value="1"/>
</dbReference>
<proteinExistence type="predicted"/>
<dbReference type="GO" id="GO:0005634">
    <property type="term" value="C:nucleus"/>
    <property type="evidence" value="ECO:0007669"/>
    <property type="project" value="UniProtKB-SubCell"/>
</dbReference>
<dbReference type="InterPro" id="IPR036864">
    <property type="entry name" value="Zn2-C6_fun-type_DNA-bd_sf"/>
</dbReference>
<keyword evidence="3" id="KW-0238">DNA-binding</keyword>
<evidence type="ECO:0000313" key="8">
    <source>
        <dbReference type="EMBL" id="KAK1922231.1"/>
    </source>
</evidence>
<dbReference type="GO" id="GO:0008270">
    <property type="term" value="F:zinc ion binding"/>
    <property type="evidence" value="ECO:0007669"/>
    <property type="project" value="InterPro"/>
</dbReference>
<dbReference type="PANTHER" id="PTHR31845:SF33">
    <property type="entry name" value="ZN(II)2CYS6 TRANSCRIPTION FACTOR (EUROFUNG)"/>
    <property type="match status" value="1"/>
</dbReference>
<dbReference type="SMART" id="SM00066">
    <property type="entry name" value="GAL4"/>
    <property type="match status" value="1"/>
</dbReference>
<feature type="compositionally biased region" description="Low complexity" evidence="6">
    <location>
        <begin position="69"/>
        <end position="79"/>
    </location>
</feature>
<feature type="compositionally biased region" description="Low complexity" evidence="6">
    <location>
        <begin position="35"/>
        <end position="46"/>
    </location>
</feature>
<evidence type="ECO:0000256" key="3">
    <source>
        <dbReference type="ARBA" id="ARBA00023125"/>
    </source>
</evidence>
<feature type="compositionally biased region" description="Pro residues" evidence="6">
    <location>
        <begin position="48"/>
        <end position="63"/>
    </location>
</feature>
<feature type="domain" description="Zn(2)-C6 fungal-type" evidence="7">
    <location>
        <begin position="176"/>
        <end position="207"/>
    </location>
</feature>
<evidence type="ECO:0000259" key="7">
    <source>
        <dbReference type="PROSITE" id="PS50048"/>
    </source>
</evidence>
<dbReference type="InterPro" id="IPR001138">
    <property type="entry name" value="Zn2Cys6_DnaBD"/>
</dbReference>
<dbReference type="Pfam" id="PF00172">
    <property type="entry name" value="Zn_clus"/>
    <property type="match status" value="1"/>
</dbReference>
<dbReference type="AlphaFoldDB" id="A0AAD9CUJ1"/>
<dbReference type="PROSITE" id="PS50048">
    <property type="entry name" value="ZN2_CY6_FUNGAL_2"/>
    <property type="match status" value="1"/>
</dbReference>
<feature type="compositionally biased region" description="Basic and acidic residues" evidence="6">
    <location>
        <begin position="122"/>
        <end position="139"/>
    </location>
</feature>
<feature type="region of interest" description="Disordered" evidence="6">
    <location>
        <begin position="244"/>
        <end position="263"/>
    </location>
</feature>
<name>A0AAD9CUJ1_PAPLA</name>
<comment type="caution">
    <text evidence="8">The sequence shown here is derived from an EMBL/GenBank/DDBJ whole genome shotgun (WGS) entry which is preliminary data.</text>
</comment>
<evidence type="ECO:0000256" key="6">
    <source>
        <dbReference type="SAM" id="MobiDB-lite"/>
    </source>
</evidence>
<evidence type="ECO:0000256" key="4">
    <source>
        <dbReference type="ARBA" id="ARBA00023163"/>
    </source>
</evidence>
<feature type="compositionally biased region" description="Polar residues" evidence="6">
    <location>
        <begin position="90"/>
        <end position="104"/>
    </location>
</feature>
<reference evidence="8" key="1">
    <citation type="submission" date="2023-02" db="EMBL/GenBank/DDBJ databases">
        <title>Identification and recombinant expression of a fungal hydrolase from Papiliotrema laurentii that hydrolyzes apple cutin and clears colloidal polyester polyurethane.</title>
        <authorList>
            <consortium name="DOE Joint Genome Institute"/>
            <person name="Roman V.A."/>
            <person name="Bojanowski C."/>
            <person name="Crable B.R."/>
            <person name="Wagner D.N."/>
            <person name="Hung C.S."/>
            <person name="Nadeau L.J."/>
            <person name="Schratz L."/>
            <person name="Haridas S."/>
            <person name="Pangilinan J."/>
            <person name="Lipzen A."/>
            <person name="Na H."/>
            <person name="Yan M."/>
            <person name="Ng V."/>
            <person name="Grigoriev I.V."/>
            <person name="Spatafora J.W."/>
            <person name="Barlow D."/>
            <person name="Biffinger J."/>
            <person name="Kelley-Loughnane N."/>
            <person name="Varaljay V.A."/>
            <person name="Crookes-Goodson W.J."/>
        </authorList>
    </citation>
    <scope>NUCLEOTIDE SEQUENCE</scope>
    <source>
        <strain evidence="8">5307AH</strain>
    </source>
</reference>
<gene>
    <name evidence="8" type="ORF">DB88DRAFT_388416</name>
</gene>
<feature type="compositionally biased region" description="Low complexity" evidence="6">
    <location>
        <begin position="297"/>
        <end position="306"/>
    </location>
</feature>
<dbReference type="CDD" id="cd00067">
    <property type="entry name" value="GAL4"/>
    <property type="match status" value="1"/>
</dbReference>
<dbReference type="PANTHER" id="PTHR31845">
    <property type="entry name" value="FINGER DOMAIN PROTEIN, PUTATIVE-RELATED"/>
    <property type="match status" value="1"/>
</dbReference>
<dbReference type="SUPFAM" id="SSF57701">
    <property type="entry name" value="Zn2/Cys6 DNA-binding domain"/>
    <property type="match status" value="1"/>
</dbReference>
<evidence type="ECO:0000256" key="2">
    <source>
        <dbReference type="ARBA" id="ARBA00023015"/>
    </source>
</evidence>
<dbReference type="GO" id="GO:0000981">
    <property type="term" value="F:DNA-binding transcription factor activity, RNA polymerase II-specific"/>
    <property type="evidence" value="ECO:0007669"/>
    <property type="project" value="InterPro"/>
</dbReference>
<organism evidence="8 9">
    <name type="scientific">Papiliotrema laurentii</name>
    <name type="common">Cryptococcus laurentii</name>
    <dbReference type="NCBI Taxonomy" id="5418"/>
    <lineage>
        <taxon>Eukaryota</taxon>
        <taxon>Fungi</taxon>
        <taxon>Dikarya</taxon>
        <taxon>Basidiomycota</taxon>
        <taxon>Agaricomycotina</taxon>
        <taxon>Tremellomycetes</taxon>
        <taxon>Tremellales</taxon>
        <taxon>Rhynchogastremaceae</taxon>
        <taxon>Papiliotrema</taxon>
    </lineage>
</organism>